<sequence>MVESHLNRPSIKHRLLKLSKKLKRIAIKSYKVTKGTTLFLIGPARKYKRQKRKKATELARNQELGRTFIEDGNMHDGENNPSGQETIEMKLASLPGLFNLPKLLGAIELAISLVLATVALLDLYDVTMAPFVRLGNLLSQKVWGLVGFGKRMGLLNLQKIQEIENYD</sequence>
<dbReference type="InParanoid" id="A0A3N4L248"/>
<accession>A0A3N4L248</accession>
<dbReference type="EMBL" id="ML119111">
    <property type="protein sequence ID" value="RPB15788.1"/>
    <property type="molecule type" value="Genomic_DNA"/>
</dbReference>
<keyword evidence="2" id="KW-1185">Reference proteome</keyword>
<proteinExistence type="predicted"/>
<reference evidence="1 2" key="1">
    <citation type="journal article" date="2018" name="Nat. Ecol. Evol.">
        <title>Pezizomycetes genomes reveal the molecular basis of ectomycorrhizal truffle lifestyle.</title>
        <authorList>
            <person name="Murat C."/>
            <person name="Payen T."/>
            <person name="Noel B."/>
            <person name="Kuo A."/>
            <person name="Morin E."/>
            <person name="Chen J."/>
            <person name="Kohler A."/>
            <person name="Krizsan K."/>
            <person name="Balestrini R."/>
            <person name="Da Silva C."/>
            <person name="Montanini B."/>
            <person name="Hainaut M."/>
            <person name="Levati E."/>
            <person name="Barry K.W."/>
            <person name="Belfiori B."/>
            <person name="Cichocki N."/>
            <person name="Clum A."/>
            <person name="Dockter R.B."/>
            <person name="Fauchery L."/>
            <person name="Guy J."/>
            <person name="Iotti M."/>
            <person name="Le Tacon F."/>
            <person name="Lindquist E.A."/>
            <person name="Lipzen A."/>
            <person name="Malagnac F."/>
            <person name="Mello A."/>
            <person name="Molinier V."/>
            <person name="Miyauchi S."/>
            <person name="Poulain J."/>
            <person name="Riccioni C."/>
            <person name="Rubini A."/>
            <person name="Sitrit Y."/>
            <person name="Splivallo R."/>
            <person name="Traeger S."/>
            <person name="Wang M."/>
            <person name="Zifcakova L."/>
            <person name="Wipf D."/>
            <person name="Zambonelli A."/>
            <person name="Paolocci F."/>
            <person name="Nowrousian M."/>
            <person name="Ottonello S."/>
            <person name="Baldrian P."/>
            <person name="Spatafora J.W."/>
            <person name="Henrissat B."/>
            <person name="Nagy L.G."/>
            <person name="Aury J.M."/>
            <person name="Wincker P."/>
            <person name="Grigoriev I.V."/>
            <person name="Bonfante P."/>
            <person name="Martin F.M."/>
        </authorList>
    </citation>
    <scope>NUCLEOTIDE SEQUENCE [LARGE SCALE GENOMIC DNA]</scope>
    <source>
        <strain evidence="1 2">CCBAS932</strain>
    </source>
</reference>
<dbReference type="AlphaFoldDB" id="A0A3N4L248"/>
<dbReference type="Proteomes" id="UP000277580">
    <property type="component" value="Unassembled WGS sequence"/>
</dbReference>
<protein>
    <submittedName>
        <fullName evidence="1">Uncharacterized protein</fullName>
    </submittedName>
</protein>
<gene>
    <name evidence="1" type="ORF">P167DRAFT_532737</name>
</gene>
<evidence type="ECO:0000313" key="1">
    <source>
        <dbReference type="EMBL" id="RPB15788.1"/>
    </source>
</evidence>
<name>A0A3N4L248_9PEZI</name>
<organism evidence="1 2">
    <name type="scientific">Morchella conica CCBAS932</name>
    <dbReference type="NCBI Taxonomy" id="1392247"/>
    <lineage>
        <taxon>Eukaryota</taxon>
        <taxon>Fungi</taxon>
        <taxon>Dikarya</taxon>
        <taxon>Ascomycota</taxon>
        <taxon>Pezizomycotina</taxon>
        <taxon>Pezizomycetes</taxon>
        <taxon>Pezizales</taxon>
        <taxon>Morchellaceae</taxon>
        <taxon>Morchella</taxon>
    </lineage>
</organism>
<evidence type="ECO:0000313" key="2">
    <source>
        <dbReference type="Proteomes" id="UP000277580"/>
    </source>
</evidence>